<proteinExistence type="predicted"/>
<reference evidence="1 2" key="1">
    <citation type="journal article" date="2024" name="BMC Biol.">
        <title>Comparative genomics of Ascetosporea gives new insight into the evolutionary basis for animal parasitism in Rhizaria.</title>
        <authorList>
            <person name="Hiltunen Thoren M."/>
            <person name="Onut-Brannstrom I."/>
            <person name="Alfjorden A."/>
            <person name="Peckova H."/>
            <person name="Swords F."/>
            <person name="Hooper C."/>
            <person name="Holzer A.S."/>
            <person name="Bass D."/>
            <person name="Burki F."/>
        </authorList>
    </citation>
    <scope>NUCLEOTIDE SEQUENCE [LARGE SCALE GENOMIC DNA]</scope>
    <source>
        <strain evidence="1">20-A016</strain>
    </source>
</reference>
<evidence type="ECO:0000313" key="1">
    <source>
        <dbReference type="EMBL" id="MES1922991.1"/>
    </source>
</evidence>
<sequence>MCTIRGSIGLNVLLWRPARKTDSNTLFHKLLHINICGLLRYLNRGMCSIKKILDETQFIVMGKFWTYIDRGLECDIRQTDPIYPENEDKSWQNDVLVKRTVNNYNTRWFLYSNKLFGKFHCEQFSVGDDVHGQYIPFLRKTSKTYKGGLGQITVQIKNLEHCSESGK</sequence>
<evidence type="ECO:0000313" key="2">
    <source>
        <dbReference type="Proteomes" id="UP001439008"/>
    </source>
</evidence>
<protein>
    <submittedName>
        <fullName evidence="1">Uncharacterized protein</fullName>
    </submittedName>
</protein>
<accession>A0ABV2AU86</accession>
<name>A0ABV2AU86_9EUKA</name>
<gene>
    <name evidence="1" type="ORF">MHBO_004524</name>
</gene>
<dbReference type="EMBL" id="JBDODL010004268">
    <property type="protein sequence ID" value="MES1922991.1"/>
    <property type="molecule type" value="Genomic_DNA"/>
</dbReference>
<keyword evidence="2" id="KW-1185">Reference proteome</keyword>
<comment type="caution">
    <text evidence="1">The sequence shown here is derived from an EMBL/GenBank/DDBJ whole genome shotgun (WGS) entry which is preliminary data.</text>
</comment>
<dbReference type="Proteomes" id="UP001439008">
    <property type="component" value="Unassembled WGS sequence"/>
</dbReference>
<organism evidence="1 2">
    <name type="scientific">Bonamia ostreae</name>
    <dbReference type="NCBI Taxonomy" id="126728"/>
    <lineage>
        <taxon>Eukaryota</taxon>
        <taxon>Sar</taxon>
        <taxon>Rhizaria</taxon>
        <taxon>Endomyxa</taxon>
        <taxon>Ascetosporea</taxon>
        <taxon>Haplosporida</taxon>
        <taxon>Bonamia</taxon>
    </lineage>
</organism>